<dbReference type="RefSeq" id="WP_132707564.1">
    <property type="nucleotide sequence ID" value="NZ_JACIGF010000002.1"/>
</dbReference>
<comment type="caution">
    <text evidence="1">The sequence shown here is derived from an EMBL/GenBank/DDBJ whole genome shotgun (WGS) entry which is preliminary data.</text>
</comment>
<dbReference type="OrthoDB" id="9786548at2"/>
<accession>A0A4R2PQ69</accession>
<dbReference type="SUPFAM" id="SSF47226">
    <property type="entry name" value="Histidine-containing phosphotransfer domain, HPT domain"/>
    <property type="match status" value="1"/>
</dbReference>
<reference evidence="1 2" key="1">
    <citation type="submission" date="2019-03" db="EMBL/GenBank/DDBJ databases">
        <title>Genomic Encyclopedia of Type Strains, Phase IV (KMG-IV): sequencing the most valuable type-strain genomes for metagenomic binning, comparative biology and taxonomic classification.</title>
        <authorList>
            <person name="Goeker M."/>
        </authorList>
    </citation>
    <scope>NUCLEOTIDE SEQUENCE [LARGE SCALE GENOMIC DNA]</scope>
    <source>
        <strain evidence="1 2">DSM 2132</strain>
    </source>
</reference>
<name>A0A4R2PQ69_RHOSA</name>
<dbReference type="Gene3D" id="1.20.120.160">
    <property type="entry name" value="HPT domain"/>
    <property type="match status" value="1"/>
</dbReference>
<dbReference type="InterPro" id="IPR036641">
    <property type="entry name" value="HPT_dom_sf"/>
</dbReference>
<gene>
    <name evidence="1" type="ORF">EV659_102319</name>
</gene>
<organism evidence="1 2">
    <name type="scientific">Rhodothalassium salexigens DSM 2132</name>
    <dbReference type="NCBI Taxonomy" id="1188247"/>
    <lineage>
        <taxon>Bacteria</taxon>
        <taxon>Pseudomonadati</taxon>
        <taxon>Pseudomonadota</taxon>
        <taxon>Alphaproteobacteria</taxon>
        <taxon>Rhodothalassiales</taxon>
        <taxon>Rhodothalassiaceae</taxon>
        <taxon>Rhodothalassium</taxon>
    </lineage>
</organism>
<evidence type="ECO:0000313" key="1">
    <source>
        <dbReference type="EMBL" id="TCP37910.1"/>
    </source>
</evidence>
<keyword evidence="2" id="KW-1185">Reference proteome</keyword>
<dbReference type="InParanoid" id="A0A4R2PQ69"/>
<protein>
    <recommendedName>
        <fullName evidence="3">Hpt domain-containing protein</fullName>
    </recommendedName>
</protein>
<evidence type="ECO:0000313" key="2">
    <source>
        <dbReference type="Proteomes" id="UP000295399"/>
    </source>
</evidence>
<dbReference type="AlphaFoldDB" id="A0A4R2PQ69"/>
<sequence length="195" mass="21722">MANARNSSGKKPPTIVRYYRFKNRLKEKTLGLGGGTGAVSDEALRRAQEALESMAEDYPDWVNGLVTELANYHGRCVDTPERRHEIFAEIHSIAHDMQGQGGTFGYPLISSFAESLHSFTVPTKNEITDNMIELVKAHIDAMRAVIRGRVSGDGGKIGAELQGSLNEAIERYKNRTTEDVAEQTYDYAFQQTPRE</sequence>
<evidence type="ECO:0008006" key="3">
    <source>
        <dbReference type="Google" id="ProtNLM"/>
    </source>
</evidence>
<proteinExistence type="predicted"/>
<dbReference type="Proteomes" id="UP000295399">
    <property type="component" value="Unassembled WGS sequence"/>
</dbReference>
<dbReference type="GO" id="GO:0000160">
    <property type="term" value="P:phosphorelay signal transduction system"/>
    <property type="evidence" value="ECO:0007669"/>
    <property type="project" value="InterPro"/>
</dbReference>
<dbReference type="EMBL" id="SLXO01000002">
    <property type="protein sequence ID" value="TCP37910.1"/>
    <property type="molecule type" value="Genomic_DNA"/>
</dbReference>